<dbReference type="eggNOG" id="COG3164">
    <property type="taxonomic scope" value="Bacteria"/>
</dbReference>
<protein>
    <recommendedName>
        <fullName evidence="2">YhdP central domain-containing protein</fullName>
    </recommendedName>
</protein>
<sequence length="1028" mass="113546">MIFIIELFINLFISLAIGIYAFVWFFSNREIEINWVRTYLENALSGTCCGITAQIKKASIQVNIQERTADLIVKDIVVLGYDGLVRTLIRSISIGFNSEALLAGRIRPKYINIINPTIDIVKKTNKNLSLINNKLHACKSSDSLNLNTILKLILGQRSATGMLYFLREARFSCAHIRLVNDPLTQTEILAKISGNIKLFSNRACFHVKGYTKWSNSTTSPILLSGSYQPKNNFVAAKLQFGIVSAVNLGRFKPQLREISWIVLPISGTVKANFAVNSSTPAINANLNFGAGKINVFEINPLPLDFSGGSLTLKITPNAKQIYAYLFLEIKKALLTIKTQAIRDHSGYAIIINTAISNFAISLIKDFCLFQLPDKSRKWITDNLVNGKITNANVFARGWIDSTKPSLHRLKIMYGKIQFQGVDIYYCRPLPPIINTEGSAKFDANSIIVNLQSGHLENFSLKSFNIAILNLNQNKKEFAHVDATVQGHIREALRLLALAYPNKIGKDTQKNEGTFIAKIKLDIPLINNININNVGLVVSANLKKVMIPNILNGKPLSEGDLELNLDRAGMCITGKAKIGKIPVVLKHHELFQSKSSFRSRSYISAITDASSFTTFGLDLSTYATGPISLNALILKDSSDNVTATIEGNLQSTSIVASELAWSKPIDSKGSFQISVTRKKNGILNIPRFEFRAHNLYVAGKVAFYSDGKINTVLSAFCLGRTKVTGEIERQSNGNLKIFLKGPSIDLLPILKIKHSQHNILNFNGQKVEATLAANKIYLIKDIKLMPGVLAIKHNGVSIDNLSLMGDINSNPVHLVIEKKHGNQLLTAKTNNIGRFFNAIGITQSIKGGQLRINGIIIKEAQDNEMDLIMRIDNFYIVNPPFFTQLLSLGSFSGLLDTISGNGIRFAETTAHVLLTLNKIQIKNASACGSGFKIEINGSIYWPSKVIDIAGLISPSYSISKVVKKIPLIGRLVAIGNSMLETHFIVTGNLENPKTNINTPFALTSKVLHNMLKLSKYQLVEFLYLLLLRC</sequence>
<keyword evidence="1" id="KW-1133">Transmembrane helix</keyword>
<keyword evidence="4" id="KW-1185">Reference proteome</keyword>
<accession>V9TRZ6</accession>
<evidence type="ECO:0000259" key="2">
    <source>
        <dbReference type="Pfam" id="PF13116"/>
    </source>
</evidence>
<dbReference type="KEGG" id="efk:P856_102"/>
<evidence type="ECO:0000313" key="4">
    <source>
        <dbReference type="Proteomes" id="UP000018700"/>
    </source>
</evidence>
<dbReference type="EMBL" id="CP006745">
    <property type="protein sequence ID" value="AHC73341.1"/>
    <property type="molecule type" value="Genomic_DNA"/>
</dbReference>
<reference evidence="3 4" key="1">
    <citation type="journal article" date="2013" name="PLoS ONE">
        <title>Bacterial endosymbiosis in a chordate host: long-term co-evolution and conservation of secondary metabolism.</title>
        <authorList>
            <person name="Kwan J.C."/>
            <person name="Schmidt E.W."/>
        </authorList>
    </citation>
    <scope>NUCLEOTIDE SEQUENCE [LARGE SCALE GENOMIC DNA]</scope>
    <source>
        <strain evidence="4">faulkneri L5</strain>
    </source>
</reference>
<feature type="domain" description="YhdP central" evidence="2">
    <location>
        <begin position="371"/>
        <end position="827"/>
    </location>
</feature>
<dbReference type="STRING" id="1401328.P856_102"/>
<dbReference type="InterPro" id="IPR025263">
    <property type="entry name" value="YhdP_central"/>
</dbReference>
<evidence type="ECO:0000256" key="1">
    <source>
        <dbReference type="SAM" id="Phobius"/>
    </source>
</evidence>
<keyword evidence="1" id="KW-0812">Transmembrane</keyword>
<gene>
    <name evidence="3" type="ORF">P856_102</name>
</gene>
<proteinExistence type="predicted"/>
<dbReference type="RefSeq" id="WP_025300227.1">
    <property type="nucleotide sequence ID" value="NZ_CP006745.1"/>
</dbReference>
<dbReference type="Proteomes" id="UP000018700">
    <property type="component" value="Chromosome"/>
</dbReference>
<feature type="transmembrane region" description="Helical" evidence="1">
    <location>
        <begin position="7"/>
        <end position="27"/>
    </location>
</feature>
<dbReference type="AlphaFoldDB" id="V9TRZ6"/>
<keyword evidence="1" id="KW-0472">Membrane</keyword>
<evidence type="ECO:0000313" key="3">
    <source>
        <dbReference type="EMBL" id="AHC73341.1"/>
    </source>
</evidence>
<organism evidence="3 4">
    <name type="scientific">Candidatus Endolissoclinum faulkneri L5</name>
    <dbReference type="NCBI Taxonomy" id="1401328"/>
    <lineage>
        <taxon>Bacteria</taxon>
        <taxon>Pseudomonadati</taxon>
        <taxon>Pseudomonadota</taxon>
        <taxon>Alphaproteobacteria</taxon>
        <taxon>Rhodospirillales</taxon>
        <taxon>Rhodospirillaceae</taxon>
        <taxon>Candidatus Endolissoclinum</taxon>
    </lineage>
</organism>
<dbReference type="Pfam" id="PF13116">
    <property type="entry name" value="YhdP"/>
    <property type="match status" value="1"/>
</dbReference>
<dbReference type="HOGENOM" id="CLU_294363_0_0_5"/>
<name>V9TRZ6_9PROT</name>
<dbReference type="OrthoDB" id="7161641at2"/>